<dbReference type="EMBL" id="KN838536">
    <property type="protein sequence ID" value="KIK10003.1"/>
    <property type="molecule type" value="Genomic_DNA"/>
</dbReference>
<keyword evidence="2" id="KW-1185">Reference proteome</keyword>
<dbReference type="AlphaFoldDB" id="A0A0C9YPS0"/>
<reference evidence="2" key="2">
    <citation type="submission" date="2015-01" db="EMBL/GenBank/DDBJ databases">
        <title>Evolutionary Origins and Diversification of the Mycorrhizal Mutualists.</title>
        <authorList>
            <consortium name="DOE Joint Genome Institute"/>
            <consortium name="Mycorrhizal Genomics Consortium"/>
            <person name="Kohler A."/>
            <person name="Kuo A."/>
            <person name="Nagy L.G."/>
            <person name="Floudas D."/>
            <person name="Copeland A."/>
            <person name="Barry K.W."/>
            <person name="Cichocki N."/>
            <person name="Veneault-Fourrey C."/>
            <person name="LaButti K."/>
            <person name="Lindquist E.A."/>
            <person name="Lipzen A."/>
            <person name="Lundell T."/>
            <person name="Morin E."/>
            <person name="Murat C."/>
            <person name="Riley R."/>
            <person name="Ohm R."/>
            <person name="Sun H."/>
            <person name="Tunlid A."/>
            <person name="Henrissat B."/>
            <person name="Grigoriev I.V."/>
            <person name="Hibbett D.S."/>
            <person name="Martin F."/>
        </authorList>
    </citation>
    <scope>NUCLEOTIDE SEQUENCE [LARGE SCALE GENOMIC DNA]</scope>
    <source>
        <strain evidence="2">LaAM-08-1</strain>
    </source>
</reference>
<protein>
    <submittedName>
        <fullName evidence="1">Uncharacterized protein</fullName>
    </submittedName>
</protein>
<evidence type="ECO:0000313" key="1">
    <source>
        <dbReference type="EMBL" id="KIK10003.1"/>
    </source>
</evidence>
<dbReference type="HOGENOM" id="CLU_2855896_0_0_1"/>
<dbReference type="Proteomes" id="UP000054477">
    <property type="component" value="Unassembled WGS sequence"/>
</dbReference>
<sequence>HVPCRKTYLQDQLESGVYGHKKMQALIGSVKKVGYVWSSTTSTMSISSVNSESNAHHHKQSEWCL</sequence>
<feature type="non-terminal residue" evidence="1">
    <location>
        <position position="65"/>
    </location>
</feature>
<accession>A0A0C9YPS0</accession>
<feature type="non-terminal residue" evidence="1">
    <location>
        <position position="1"/>
    </location>
</feature>
<proteinExistence type="predicted"/>
<name>A0A0C9YPS0_9AGAR</name>
<organism evidence="1 2">
    <name type="scientific">Laccaria amethystina LaAM-08-1</name>
    <dbReference type="NCBI Taxonomy" id="1095629"/>
    <lineage>
        <taxon>Eukaryota</taxon>
        <taxon>Fungi</taxon>
        <taxon>Dikarya</taxon>
        <taxon>Basidiomycota</taxon>
        <taxon>Agaricomycotina</taxon>
        <taxon>Agaricomycetes</taxon>
        <taxon>Agaricomycetidae</taxon>
        <taxon>Agaricales</taxon>
        <taxon>Agaricineae</taxon>
        <taxon>Hydnangiaceae</taxon>
        <taxon>Laccaria</taxon>
    </lineage>
</organism>
<gene>
    <name evidence="1" type="ORF">K443DRAFT_670640</name>
</gene>
<reference evidence="1 2" key="1">
    <citation type="submission" date="2014-04" db="EMBL/GenBank/DDBJ databases">
        <authorList>
            <consortium name="DOE Joint Genome Institute"/>
            <person name="Kuo A."/>
            <person name="Kohler A."/>
            <person name="Nagy L.G."/>
            <person name="Floudas D."/>
            <person name="Copeland A."/>
            <person name="Barry K.W."/>
            <person name="Cichocki N."/>
            <person name="Veneault-Fourrey C."/>
            <person name="LaButti K."/>
            <person name="Lindquist E.A."/>
            <person name="Lipzen A."/>
            <person name="Lundell T."/>
            <person name="Morin E."/>
            <person name="Murat C."/>
            <person name="Sun H."/>
            <person name="Tunlid A."/>
            <person name="Henrissat B."/>
            <person name="Grigoriev I.V."/>
            <person name="Hibbett D.S."/>
            <person name="Martin F."/>
            <person name="Nordberg H.P."/>
            <person name="Cantor M.N."/>
            <person name="Hua S.X."/>
        </authorList>
    </citation>
    <scope>NUCLEOTIDE SEQUENCE [LARGE SCALE GENOMIC DNA]</scope>
    <source>
        <strain evidence="1 2">LaAM-08-1</strain>
    </source>
</reference>
<evidence type="ECO:0000313" key="2">
    <source>
        <dbReference type="Proteomes" id="UP000054477"/>
    </source>
</evidence>